<gene>
    <name evidence="2" type="primary">ydgA_2</name>
    <name evidence="3" type="ORF">EV682_104125</name>
    <name evidence="2" type="ORF">NCTC11159_04031</name>
</gene>
<evidence type="ECO:0000313" key="4">
    <source>
        <dbReference type="Proteomes" id="UP000255108"/>
    </source>
</evidence>
<evidence type="ECO:0000313" key="5">
    <source>
        <dbReference type="Proteomes" id="UP000295794"/>
    </source>
</evidence>
<sequence length="448" mass="49196">MNKTKLALALAVLAGAGFAGATWYTGSTLDHKVSEAGDALKDYKIVKVMKRDFKKGFWTSTEEVTYQLGCEDEGEASPLHGATGQITLINTIQHNPFGLEINTKVVYSDKTKEELAKIFKGKEPLEINTKVSLSGDLQTRVSSPAFTVDDEKGNVNWKGFNTLIKYDKNASYIDFDFAINGAEGKENNNVTQFKLGAIAYKGSYKNAVDGVYAGAESLTIEGFDVSSKKQEKDIQVSMGQLLLNSESKFNNGLLDFSSKGTADKLKFNSKDIGKFEMNLAVSQIDPKALKGINELSWKKGILQCNFDGKSQAKAMQALLMDILKKNPSVKQNIKLHTPEGESMIALDLSSKDIKQEDLENPGQLMNKVNAMLALQLPNAFAERMIRESIEEEAIEPTLEMFQSSVQLGVEDGKLESDGKLLKTKIQLKDGKIVLNGKMVELPALLGMH</sequence>
<feature type="chain" id="PRO_5017003397" evidence="1">
    <location>
        <begin position="22"/>
        <end position="448"/>
    </location>
</feature>
<reference evidence="3 5" key="2">
    <citation type="submission" date="2019-03" db="EMBL/GenBank/DDBJ databases">
        <title>Genomic Encyclopedia of Type Strains, Phase IV (KMG-IV): sequencing the most valuable type-strain genomes for metagenomic binning, comparative biology and taxonomic classification.</title>
        <authorList>
            <person name="Goeker M."/>
        </authorList>
    </citation>
    <scope>NUCLEOTIDE SEQUENCE [LARGE SCALE GENOMIC DNA]</scope>
    <source>
        <strain evidence="3 5">DSM 3764</strain>
    </source>
</reference>
<dbReference type="EMBL" id="UGHR01000004">
    <property type="protein sequence ID" value="STR45458.1"/>
    <property type="molecule type" value="Genomic_DNA"/>
</dbReference>
<protein>
    <submittedName>
        <fullName evidence="2">Bacterial protein of uncharacterized function (DUF945)</fullName>
    </submittedName>
    <submittedName>
        <fullName evidence="3">Uncharacterized protein YdgA (DUF945 family)</fullName>
    </submittedName>
</protein>
<keyword evidence="1" id="KW-0732">Signal</keyword>
<dbReference type="InterPro" id="IPR010352">
    <property type="entry name" value="DUF945"/>
</dbReference>
<evidence type="ECO:0000256" key="1">
    <source>
        <dbReference type="SAM" id="SignalP"/>
    </source>
</evidence>
<evidence type="ECO:0000313" key="3">
    <source>
        <dbReference type="EMBL" id="TCU87957.1"/>
    </source>
</evidence>
<organism evidence="2 4">
    <name type="scientific">Iodobacter fluviatilis</name>
    <dbReference type="NCBI Taxonomy" id="537"/>
    <lineage>
        <taxon>Bacteria</taxon>
        <taxon>Pseudomonadati</taxon>
        <taxon>Pseudomonadota</taxon>
        <taxon>Betaproteobacteria</taxon>
        <taxon>Neisseriales</taxon>
        <taxon>Chitinibacteraceae</taxon>
        <taxon>Iodobacter</taxon>
    </lineage>
</organism>
<dbReference type="OrthoDB" id="8575525at2"/>
<feature type="signal peptide" evidence="1">
    <location>
        <begin position="1"/>
        <end position="21"/>
    </location>
</feature>
<evidence type="ECO:0000313" key="2">
    <source>
        <dbReference type="EMBL" id="STR45458.1"/>
    </source>
</evidence>
<dbReference type="Proteomes" id="UP000295794">
    <property type="component" value="Unassembled WGS sequence"/>
</dbReference>
<dbReference type="AlphaFoldDB" id="A0A377SVU5"/>
<dbReference type="Proteomes" id="UP000255108">
    <property type="component" value="Unassembled WGS sequence"/>
</dbReference>
<accession>A0A377SVU5</accession>
<dbReference type="RefSeq" id="WP_115229503.1">
    <property type="nucleotide sequence ID" value="NZ_CAWOLO010000004.1"/>
</dbReference>
<dbReference type="Pfam" id="PF06097">
    <property type="entry name" value="DUF945"/>
    <property type="match status" value="1"/>
</dbReference>
<dbReference type="EMBL" id="SMBT01000004">
    <property type="protein sequence ID" value="TCU87957.1"/>
    <property type="molecule type" value="Genomic_DNA"/>
</dbReference>
<proteinExistence type="predicted"/>
<name>A0A377SVU5_9NEIS</name>
<reference evidence="2 4" key="1">
    <citation type="submission" date="2018-06" db="EMBL/GenBank/DDBJ databases">
        <authorList>
            <consortium name="Pathogen Informatics"/>
            <person name="Doyle S."/>
        </authorList>
    </citation>
    <scope>NUCLEOTIDE SEQUENCE [LARGE SCALE GENOMIC DNA]</scope>
    <source>
        <strain evidence="2 4">NCTC11159</strain>
    </source>
</reference>
<keyword evidence="5" id="KW-1185">Reference proteome</keyword>